<evidence type="ECO:0000313" key="3">
    <source>
        <dbReference type="Proteomes" id="UP000005867"/>
    </source>
</evidence>
<feature type="compositionally biased region" description="Low complexity" evidence="1">
    <location>
        <begin position="66"/>
        <end position="91"/>
    </location>
</feature>
<name>G7VGG7_9CREN</name>
<dbReference type="GeneID" id="11594689"/>
<sequence length="201" mass="22019">MLSELYKTGKVRREALGVLAKTIICIKTGCLASGPEVTFAGSTIQLAETITLTPQTRPPQKETKQAKQTTTQRRQPQPAPRQAPKQEAPRQPAEKPLQTPPSQEPPRETTSWDTLATLLANEAKIDKSKAESVLDAVANYLAVYPSVGVIRLIEDVARIAKADQRAVRATIEILRSADVIELKEEGVVNLKKPLKRGEIPL</sequence>
<organism evidence="2 3">
    <name type="scientific">Pyrobaculum ferrireducens</name>
    <dbReference type="NCBI Taxonomy" id="1104324"/>
    <lineage>
        <taxon>Archaea</taxon>
        <taxon>Thermoproteota</taxon>
        <taxon>Thermoprotei</taxon>
        <taxon>Thermoproteales</taxon>
        <taxon>Thermoproteaceae</taxon>
        <taxon>Pyrobaculum</taxon>
    </lineage>
</organism>
<dbReference type="HOGENOM" id="CLU_1340774_0_0_2"/>
<dbReference type="EMBL" id="CP003098">
    <property type="protein sequence ID" value="AET31878.1"/>
    <property type="molecule type" value="Genomic_DNA"/>
</dbReference>
<dbReference type="Proteomes" id="UP000005867">
    <property type="component" value="Chromosome"/>
</dbReference>
<dbReference type="OrthoDB" id="28998at2157"/>
<dbReference type="STRING" id="1104324.P186_0424"/>
<protein>
    <submittedName>
        <fullName evidence="2">Uncharacterized protein</fullName>
    </submittedName>
</protein>
<gene>
    <name evidence="2" type="ORF">P186_0424</name>
</gene>
<dbReference type="KEGG" id="pyr:P186_0424"/>
<proteinExistence type="predicted"/>
<evidence type="ECO:0000256" key="1">
    <source>
        <dbReference type="SAM" id="MobiDB-lite"/>
    </source>
</evidence>
<dbReference type="eggNOG" id="arCOG03760">
    <property type="taxonomic scope" value="Archaea"/>
</dbReference>
<accession>G7VGG7</accession>
<dbReference type="RefSeq" id="WP_014287706.1">
    <property type="nucleotide sequence ID" value="NC_016645.1"/>
</dbReference>
<reference evidence="2 3" key="1">
    <citation type="journal article" date="2012" name="J. Bacteriol.">
        <title>Complete genome sequence of strain 1860, a crenarchaeon of the genus pyrobaculum able to grow with various electron acceptors.</title>
        <authorList>
            <person name="Mardanov A.V."/>
            <person name="Gumerov V.M."/>
            <person name="Slobodkina G.B."/>
            <person name="Beletsky A.V."/>
            <person name="Bonch-Osmolovskaya E.A."/>
            <person name="Ravin N.V."/>
            <person name="Skryabin K.G."/>
        </authorList>
    </citation>
    <scope>NUCLEOTIDE SEQUENCE [LARGE SCALE GENOMIC DNA]</scope>
    <source>
        <strain evidence="2 3">1860</strain>
    </source>
</reference>
<dbReference type="AlphaFoldDB" id="G7VGG7"/>
<evidence type="ECO:0000313" key="2">
    <source>
        <dbReference type="EMBL" id="AET31878.1"/>
    </source>
</evidence>
<dbReference type="BioCyc" id="PSP1104324:GJSN-413-MONOMER"/>
<keyword evidence="3" id="KW-1185">Reference proteome</keyword>
<feature type="region of interest" description="Disordered" evidence="1">
    <location>
        <begin position="50"/>
        <end position="110"/>
    </location>
</feature>